<evidence type="ECO:0000256" key="1">
    <source>
        <dbReference type="SAM" id="Phobius"/>
    </source>
</evidence>
<evidence type="ECO:0000313" key="4">
    <source>
        <dbReference type="Proteomes" id="UP000829758"/>
    </source>
</evidence>
<feature type="transmembrane region" description="Helical" evidence="1">
    <location>
        <begin position="126"/>
        <end position="146"/>
    </location>
</feature>
<evidence type="ECO:0000313" key="2">
    <source>
        <dbReference type="EMBL" id="MCC3272618.1"/>
    </source>
</evidence>
<dbReference type="Proteomes" id="UP000829758">
    <property type="component" value="Chromosome"/>
</dbReference>
<accession>A0A9X1M6W2</accession>
<sequence>MIDALLRAPESRKELLADVVRVLGLLSILAAVVLLGPVETSLFLLVMLGMLVARALTVLPGFDAVYGLVLLLAAWSSVADLYARISWWDLVIHCAATGVLAVMTYFLLVQFGAVPGVRRPHRSSRSLPLVVPVLVLALGLGLSVLWEMAEWWGHTFVDATINVGYEDTMADLAAGGLGALAAGIFLGAAVRRSGARADGRLAQKSDPRQNTDH</sequence>
<feature type="transmembrane region" description="Helical" evidence="1">
    <location>
        <begin position="90"/>
        <end position="114"/>
    </location>
</feature>
<protein>
    <recommendedName>
        <fullName evidence="6">DUF2238 domain-containing protein</fullName>
    </recommendedName>
</protein>
<reference evidence="2" key="1">
    <citation type="submission" date="2021-10" db="EMBL/GenBank/DDBJ databases">
        <title>Novel species in genus Arthrobacter.</title>
        <authorList>
            <person name="Liu Y."/>
        </authorList>
    </citation>
    <scope>NUCLEOTIDE SEQUENCE</scope>
    <source>
        <strain evidence="2">Zg-Y462</strain>
        <strain evidence="4">zg-Y462</strain>
    </source>
</reference>
<evidence type="ECO:0000313" key="5">
    <source>
        <dbReference type="Proteomes" id="UP001155145"/>
    </source>
</evidence>
<keyword evidence="1" id="KW-0472">Membrane</keyword>
<name>A0A9X1M6W2_9MICC</name>
<dbReference type="EMBL" id="CP094984">
    <property type="protein sequence ID" value="UON91537.1"/>
    <property type="molecule type" value="Genomic_DNA"/>
</dbReference>
<keyword evidence="4" id="KW-1185">Reference proteome</keyword>
<dbReference type="Proteomes" id="UP001155145">
    <property type="component" value="Unassembled WGS sequence"/>
</dbReference>
<evidence type="ECO:0000313" key="3">
    <source>
        <dbReference type="EMBL" id="UON91537.1"/>
    </source>
</evidence>
<dbReference type="AlphaFoldDB" id="A0A9X1M6W2"/>
<organism evidence="2 5">
    <name type="scientific">Arthrobacter zhangbolii</name>
    <dbReference type="NCBI Taxonomy" id="2886936"/>
    <lineage>
        <taxon>Bacteria</taxon>
        <taxon>Bacillati</taxon>
        <taxon>Actinomycetota</taxon>
        <taxon>Actinomycetes</taxon>
        <taxon>Micrococcales</taxon>
        <taxon>Micrococcaceae</taxon>
        <taxon>Arthrobacter</taxon>
    </lineage>
</organism>
<dbReference type="Pfam" id="PF09997">
    <property type="entry name" value="DUF2238"/>
    <property type="match status" value="1"/>
</dbReference>
<evidence type="ECO:0008006" key="6">
    <source>
        <dbReference type="Google" id="ProtNLM"/>
    </source>
</evidence>
<keyword evidence="1" id="KW-1133">Transmembrane helix</keyword>
<keyword evidence="1" id="KW-0812">Transmembrane</keyword>
<proteinExistence type="predicted"/>
<dbReference type="RefSeq" id="WP_227928705.1">
    <property type="nucleotide sequence ID" value="NZ_CP094984.1"/>
</dbReference>
<dbReference type="InterPro" id="IPR014509">
    <property type="entry name" value="YjdF-like"/>
</dbReference>
<gene>
    <name evidence="2" type="ORF">LJ755_07725</name>
    <name evidence="3" type="ORF">MUK71_13200</name>
</gene>
<feature type="transmembrane region" description="Helical" evidence="1">
    <location>
        <begin position="64"/>
        <end position="84"/>
    </location>
</feature>
<dbReference type="EMBL" id="JAJFZT010000005">
    <property type="protein sequence ID" value="MCC3272618.1"/>
    <property type="molecule type" value="Genomic_DNA"/>
</dbReference>
<feature type="transmembrane region" description="Helical" evidence="1">
    <location>
        <begin position="172"/>
        <end position="190"/>
    </location>
</feature>